<sequence length="148" mass="16195">MGKSKTKPDFGSVPFSLDAADLTAARSFGLLNDAASANTTDSTSPLYGVAHNKKRDIGEDELEAQQAIQQRCKDFARSCDFQLIVRVSGSTNAKYTCKRLQHAPVLRPFRDFMHIGPTDLSPHRAAGFHGANNRVADLLGTSNFNQKR</sequence>
<evidence type="ECO:0000313" key="1">
    <source>
        <dbReference type="EMBL" id="GMF48716.1"/>
    </source>
</evidence>
<organism evidence="1 2">
    <name type="scientific">Phytophthora fragariaefolia</name>
    <dbReference type="NCBI Taxonomy" id="1490495"/>
    <lineage>
        <taxon>Eukaryota</taxon>
        <taxon>Sar</taxon>
        <taxon>Stramenopiles</taxon>
        <taxon>Oomycota</taxon>
        <taxon>Peronosporomycetes</taxon>
        <taxon>Peronosporales</taxon>
        <taxon>Peronosporaceae</taxon>
        <taxon>Phytophthora</taxon>
    </lineage>
</organism>
<proteinExistence type="predicted"/>
<name>A0A9W6XZU2_9STRA</name>
<dbReference type="AlphaFoldDB" id="A0A9W6XZU2"/>
<comment type="caution">
    <text evidence="1">The sequence shown here is derived from an EMBL/GenBank/DDBJ whole genome shotgun (WGS) entry which is preliminary data.</text>
</comment>
<evidence type="ECO:0000313" key="2">
    <source>
        <dbReference type="Proteomes" id="UP001165121"/>
    </source>
</evidence>
<gene>
    <name evidence="1" type="ORF">Pfra01_001894800</name>
</gene>
<keyword evidence="2" id="KW-1185">Reference proteome</keyword>
<reference evidence="1" key="1">
    <citation type="submission" date="2023-04" db="EMBL/GenBank/DDBJ databases">
        <title>Phytophthora fragariaefolia NBRC 109709.</title>
        <authorList>
            <person name="Ichikawa N."/>
            <person name="Sato H."/>
            <person name="Tonouchi N."/>
        </authorList>
    </citation>
    <scope>NUCLEOTIDE SEQUENCE</scope>
    <source>
        <strain evidence="1">NBRC 109709</strain>
    </source>
</reference>
<dbReference type="OrthoDB" id="119269at2759"/>
<dbReference type="EMBL" id="BSXT01002397">
    <property type="protein sequence ID" value="GMF48716.1"/>
    <property type="molecule type" value="Genomic_DNA"/>
</dbReference>
<accession>A0A9W6XZU2</accession>
<dbReference type="Proteomes" id="UP001165121">
    <property type="component" value="Unassembled WGS sequence"/>
</dbReference>
<protein>
    <submittedName>
        <fullName evidence="1">Unnamed protein product</fullName>
    </submittedName>
</protein>